<dbReference type="Gene3D" id="1.25.40.10">
    <property type="entry name" value="Tetratricopeptide repeat domain"/>
    <property type="match status" value="2"/>
</dbReference>
<dbReference type="SMART" id="SM00028">
    <property type="entry name" value="TPR"/>
    <property type="match status" value="4"/>
</dbReference>
<dbReference type="InterPro" id="IPR027417">
    <property type="entry name" value="P-loop_NTPase"/>
</dbReference>
<keyword evidence="3" id="KW-1185">Reference proteome</keyword>
<dbReference type="PANTHER" id="PTHR47691">
    <property type="entry name" value="REGULATOR-RELATED"/>
    <property type="match status" value="1"/>
</dbReference>
<dbReference type="OrthoDB" id="5521887at2"/>
<evidence type="ECO:0000259" key="1">
    <source>
        <dbReference type="SMART" id="SM00382"/>
    </source>
</evidence>
<evidence type="ECO:0000313" key="2">
    <source>
        <dbReference type="EMBL" id="RBQ19932.1"/>
    </source>
</evidence>
<sequence>MADEHENRADLSDVSGAIIQARNVTGGIRIYRDGPGEQENNVPRQLPGDVSHFVNRADELGALTALLDTQDDTDQGAAKVIVISGSPGVGKTALALRLAHSIRARFTAGDLYVNLRGYDDGPPLSPSSVLDRMLRALGVPGGEIPADVEDRSAALRSVTANRKILILLDNAVSSTQVRPLLPGSAGPLVIITSRSALPALAVRDGAKRIHLDIFQERDALALLKAISHGWREDGEADLLELVNLCARLPLALRIAAERAVSRPMMLLTELIDDLKDDSLLWETLSLSDDSSSEAVRTVFAWSYRALSEDAARTFRLLGVNPGADIGLTAAAALAGAPVRVTRRALDLLVGAFMVEVPTPGRFRLHDLLKAYAVAEAQATDPQATTSAAIRRLAAWYALTLEQAVKWLAPGDEIRLHVQEAEVPVPLQFANSLTAYEWFEIERGNIVATAMAALEREEFDSAWCLAMAASPIHMYYFTFDDWALLSEVAVTAARALGDPARHANALTNRGRYLLRRRSLAEAHEEFRNALVIREELGDVRAVCESLNLLGLVCLRTRELDDAASYFERAAAGFSELADLRWESLALSNLAEAHLEADAAERALGILIPLPEVFARFNDSAMRGNSLWLIGWAQRLSGDLAAAASAINDALVIAEEDGNRVQEGFWQIEAARIHLASGAFEQAMECCVVAASLQRQIGDTSREAMALDCTGEVHQALRNFEEAAAFHLQALRMHETVGDKWLAALALRNLVDCEIGLGRSTEARSLAVHGLELLAAFTGPRAAEARRHFESLAAT</sequence>
<name>A0A366M3C1_9ACTN</name>
<dbReference type="Gene3D" id="3.40.50.300">
    <property type="entry name" value="P-loop containing nucleotide triphosphate hydrolases"/>
    <property type="match status" value="1"/>
</dbReference>
<organism evidence="2 3">
    <name type="scientific">Spongiactinospora rosea</name>
    <dbReference type="NCBI Taxonomy" id="2248750"/>
    <lineage>
        <taxon>Bacteria</taxon>
        <taxon>Bacillati</taxon>
        <taxon>Actinomycetota</taxon>
        <taxon>Actinomycetes</taxon>
        <taxon>Streptosporangiales</taxon>
        <taxon>Streptosporangiaceae</taxon>
        <taxon>Spongiactinospora</taxon>
    </lineage>
</organism>
<dbReference type="SUPFAM" id="SSF48452">
    <property type="entry name" value="TPR-like"/>
    <property type="match status" value="2"/>
</dbReference>
<dbReference type="SMART" id="SM00382">
    <property type="entry name" value="AAA"/>
    <property type="match status" value="1"/>
</dbReference>
<gene>
    <name evidence="2" type="ORF">DP939_08810</name>
</gene>
<reference evidence="2 3" key="1">
    <citation type="submission" date="2018-06" db="EMBL/GenBank/DDBJ databases">
        <title>Sphaerisporangium craniellae sp. nov., isolated from a marine sponge in the South China Sea.</title>
        <authorList>
            <person name="Li L."/>
        </authorList>
    </citation>
    <scope>NUCLEOTIDE SEQUENCE [LARGE SCALE GENOMIC DNA]</scope>
    <source>
        <strain evidence="2 3">LHW63015</strain>
    </source>
</reference>
<accession>A0A366M3C1</accession>
<proteinExistence type="predicted"/>
<dbReference type="InterPro" id="IPR011990">
    <property type="entry name" value="TPR-like_helical_dom_sf"/>
</dbReference>
<dbReference type="GO" id="GO:0043531">
    <property type="term" value="F:ADP binding"/>
    <property type="evidence" value="ECO:0007669"/>
    <property type="project" value="InterPro"/>
</dbReference>
<dbReference type="InterPro" id="IPR019734">
    <property type="entry name" value="TPR_rpt"/>
</dbReference>
<dbReference type="EMBL" id="QMEY01000003">
    <property type="protein sequence ID" value="RBQ19932.1"/>
    <property type="molecule type" value="Genomic_DNA"/>
</dbReference>
<dbReference type="Proteomes" id="UP000253303">
    <property type="component" value="Unassembled WGS sequence"/>
</dbReference>
<dbReference type="PRINTS" id="PR00364">
    <property type="entry name" value="DISEASERSIST"/>
</dbReference>
<dbReference type="AlphaFoldDB" id="A0A366M3C1"/>
<dbReference type="RefSeq" id="WP_113980139.1">
    <property type="nucleotide sequence ID" value="NZ_QMEY01000003.1"/>
</dbReference>
<evidence type="ECO:0000313" key="3">
    <source>
        <dbReference type="Proteomes" id="UP000253303"/>
    </source>
</evidence>
<dbReference type="PANTHER" id="PTHR47691:SF3">
    <property type="entry name" value="HTH-TYPE TRANSCRIPTIONAL REGULATOR RV0890C-RELATED"/>
    <property type="match status" value="1"/>
</dbReference>
<dbReference type="Pfam" id="PF00931">
    <property type="entry name" value="NB-ARC"/>
    <property type="match status" value="1"/>
</dbReference>
<dbReference type="SUPFAM" id="SSF52540">
    <property type="entry name" value="P-loop containing nucleoside triphosphate hydrolases"/>
    <property type="match status" value="1"/>
</dbReference>
<dbReference type="InterPro" id="IPR003593">
    <property type="entry name" value="AAA+_ATPase"/>
</dbReference>
<dbReference type="InterPro" id="IPR002182">
    <property type="entry name" value="NB-ARC"/>
</dbReference>
<feature type="domain" description="AAA+ ATPase" evidence="1">
    <location>
        <begin position="77"/>
        <end position="217"/>
    </location>
</feature>
<comment type="caution">
    <text evidence="2">The sequence shown here is derived from an EMBL/GenBank/DDBJ whole genome shotgun (WGS) entry which is preliminary data.</text>
</comment>
<protein>
    <recommendedName>
        <fullName evidence="1">AAA+ ATPase domain-containing protein</fullName>
    </recommendedName>
</protein>